<dbReference type="InterPro" id="IPR003399">
    <property type="entry name" value="Mce/MlaD"/>
</dbReference>
<name>A0A6M8HWQ2_9PROT</name>
<evidence type="ECO:0000259" key="1">
    <source>
        <dbReference type="Pfam" id="PF02470"/>
    </source>
</evidence>
<protein>
    <submittedName>
        <fullName evidence="2">MCE family protein</fullName>
    </submittedName>
</protein>
<dbReference type="Proteomes" id="UP000500767">
    <property type="component" value="Chromosome"/>
</dbReference>
<keyword evidence="3" id="KW-1185">Reference proteome</keyword>
<dbReference type="InterPro" id="IPR052336">
    <property type="entry name" value="MlaD_Phospholipid_Transporter"/>
</dbReference>
<gene>
    <name evidence="2" type="ORF">HN018_10745</name>
</gene>
<dbReference type="AlphaFoldDB" id="A0A6M8HWQ2"/>
<dbReference type="PANTHER" id="PTHR33371:SF4">
    <property type="entry name" value="INTERMEMBRANE PHOSPHOLIPID TRANSPORT SYSTEM BINDING PROTEIN MLAD"/>
    <property type="match status" value="1"/>
</dbReference>
<dbReference type="PANTHER" id="PTHR33371">
    <property type="entry name" value="INTERMEMBRANE PHOSPHOLIPID TRANSPORT SYSTEM BINDING PROTEIN MLAD-RELATED"/>
    <property type="match status" value="1"/>
</dbReference>
<sequence length="156" mass="15878">MSRRGFASVAASAAVLAVAIGFYGYAATTLDHDRGDAGYDLAATFLSSNGLHSGADVVLAGVPIGSVTAITLDNRSMTSRVDFHIGEDLRLPVDSKLSIGSSTLTSGNSLMVDAGKSSRMLAPGAVVTDTCEMVSLEQQVSQYIFGSGGAPSNCPG</sequence>
<dbReference type="KEGG" id="lck:HN018_10745"/>
<evidence type="ECO:0000313" key="3">
    <source>
        <dbReference type="Proteomes" id="UP000500767"/>
    </source>
</evidence>
<organism evidence="2 3">
    <name type="scientific">Lichenicola cladoniae</name>
    <dbReference type="NCBI Taxonomy" id="1484109"/>
    <lineage>
        <taxon>Bacteria</taxon>
        <taxon>Pseudomonadati</taxon>
        <taxon>Pseudomonadota</taxon>
        <taxon>Alphaproteobacteria</taxon>
        <taxon>Acetobacterales</taxon>
        <taxon>Acetobacteraceae</taxon>
        <taxon>Lichenicola</taxon>
    </lineage>
</organism>
<proteinExistence type="predicted"/>
<reference evidence="2 3" key="1">
    <citation type="journal article" date="2014" name="World J. Microbiol. Biotechnol.">
        <title>Biodiversity and physiological characteristics of Antarctic and Arctic lichens-associated bacteria.</title>
        <authorList>
            <person name="Lee Y.M."/>
            <person name="Kim E.H."/>
            <person name="Lee H.K."/>
            <person name="Hong S.G."/>
        </authorList>
    </citation>
    <scope>NUCLEOTIDE SEQUENCE [LARGE SCALE GENOMIC DNA]</scope>
    <source>
        <strain evidence="2 3">PAMC 26569</strain>
    </source>
</reference>
<evidence type="ECO:0000313" key="2">
    <source>
        <dbReference type="EMBL" id="QKE92587.1"/>
    </source>
</evidence>
<accession>A0A6M8HWQ2</accession>
<dbReference type="Pfam" id="PF02470">
    <property type="entry name" value="MlaD"/>
    <property type="match status" value="1"/>
</dbReference>
<dbReference type="EMBL" id="CP053708">
    <property type="protein sequence ID" value="QKE92587.1"/>
    <property type="molecule type" value="Genomic_DNA"/>
</dbReference>
<feature type="domain" description="Mce/MlaD" evidence="1">
    <location>
        <begin position="38"/>
        <end position="113"/>
    </location>
</feature>